<dbReference type="RefSeq" id="WP_088221550.1">
    <property type="nucleotide sequence ID" value="NZ_AP024590.1"/>
</dbReference>
<dbReference type="InterPro" id="IPR008514">
    <property type="entry name" value="T6SS_Hcp"/>
</dbReference>
<dbReference type="SUPFAM" id="SSF141452">
    <property type="entry name" value="Hcp1-like"/>
    <property type="match status" value="1"/>
</dbReference>
<sequence length="158" mass="17816">MSLPAYMFLYDENGVLMQGACEAHGRVGATEVSTSQFGVFQGMDNFTGRFSGSRQHEPFTFRKEIDKLTPFLFIAVCQSKRFKKAEFKYYETSPAGIEVETFNVIMDEVGISTYNFGHAYAPGAIQSNMNEIIGFRSTKITVRYLPGNISYSDSWYGE</sequence>
<accession>A0AA86INA0</accession>
<evidence type="ECO:0008006" key="3">
    <source>
        <dbReference type="Google" id="ProtNLM"/>
    </source>
</evidence>
<evidence type="ECO:0000313" key="2">
    <source>
        <dbReference type="Proteomes" id="UP000682928"/>
    </source>
</evidence>
<reference evidence="1" key="1">
    <citation type="submission" date="2021-04" db="EMBL/GenBank/DDBJ databases">
        <title>Difference and commonality of drug resistance evolution in various bacteria. and drug sensitivity profiles.</title>
        <authorList>
            <person name="Maeda T."/>
            <person name="Shibai A."/>
            <person name="Kawada K."/>
            <person name="Kotani H."/>
            <person name="Tarusawa Y."/>
            <person name="Tanabe K."/>
            <person name="Furusawa C."/>
        </authorList>
    </citation>
    <scope>NUCLEOTIDE SEQUENCE</scope>
    <source>
        <strain evidence="1">JCM 8580</strain>
    </source>
</reference>
<organism evidence="1 2">
    <name type="scientific">Enterobacter kobei</name>
    <dbReference type="NCBI Taxonomy" id="208224"/>
    <lineage>
        <taxon>Bacteria</taxon>
        <taxon>Pseudomonadati</taxon>
        <taxon>Pseudomonadota</taxon>
        <taxon>Gammaproteobacteria</taxon>
        <taxon>Enterobacterales</taxon>
        <taxon>Enterobacteriaceae</taxon>
        <taxon>Enterobacter</taxon>
        <taxon>Enterobacter cloacae complex</taxon>
    </lineage>
</organism>
<dbReference type="AlphaFoldDB" id="A0AA86INA0"/>
<evidence type="ECO:0000313" key="1">
    <source>
        <dbReference type="EMBL" id="BCU54483.1"/>
    </source>
</evidence>
<gene>
    <name evidence="1" type="ORF">ENKO_10770</name>
</gene>
<dbReference type="Pfam" id="PF05638">
    <property type="entry name" value="T6SS_HCP"/>
    <property type="match status" value="1"/>
</dbReference>
<proteinExistence type="predicted"/>
<dbReference type="Gene3D" id="2.30.110.20">
    <property type="entry name" value="Hcp1-like"/>
    <property type="match status" value="1"/>
</dbReference>
<dbReference type="InterPro" id="IPR036624">
    <property type="entry name" value="Hcp1-lik_sf"/>
</dbReference>
<dbReference type="NCBIfam" id="TIGR03344">
    <property type="entry name" value="VI_effect_Hcp1"/>
    <property type="match status" value="1"/>
</dbReference>
<dbReference type="EMBL" id="AP024590">
    <property type="protein sequence ID" value="BCU54483.1"/>
    <property type="molecule type" value="Genomic_DNA"/>
</dbReference>
<dbReference type="Proteomes" id="UP000682928">
    <property type="component" value="Chromosome"/>
</dbReference>
<protein>
    <recommendedName>
        <fullName evidence="3">Type VI secretion system tube protein Hcp</fullName>
    </recommendedName>
</protein>
<name>A0AA86INA0_9ENTR</name>